<keyword evidence="2" id="KW-0238">DNA-binding</keyword>
<dbReference type="InterPro" id="IPR011991">
    <property type="entry name" value="ArsR-like_HTH"/>
</dbReference>
<name>A0ABU0ELB7_9CELL</name>
<evidence type="ECO:0000256" key="3">
    <source>
        <dbReference type="ARBA" id="ARBA00023163"/>
    </source>
</evidence>
<keyword evidence="1" id="KW-0805">Transcription regulation</keyword>
<evidence type="ECO:0000313" key="6">
    <source>
        <dbReference type="Proteomes" id="UP001239626"/>
    </source>
</evidence>
<dbReference type="InterPro" id="IPR036388">
    <property type="entry name" value="WH-like_DNA-bd_sf"/>
</dbReference>
<proteinExistence type="predicted"/>
<evidence type="ECO:0000256" key="1">
    <source>
        <dbReference type="ARBA" id="ARBA00023015"/>
    </source>
</evidence>
<organism evidence="5 6">
    <name type="scientific">Cellulomonas humilata</name>
    <dbReference type="NCBI Taxonomy" id="144055"/>
    <lineage>
        <taxon>Bacteria</taxon>
        <taxon>Bacillati</taxon>
        <taxon>Actinomycetota</taxon>
        <taxon>Actinomycetes</taxon>
        <taxon>Micrococcales</taxon>
        <taxon>Cellulomonadaceae</taxon>
        <taxon>Cellulomonas</taxon>
    </lineage>
</organism>
<dbReference type="Gene3D" id="1.10.10.10">
    <property type="entry name" value="Winged helix-like DNA-binding domain superfamily/Winged helix DNA-binding domain"/>
    <property type="match status" value="1"/>
</dbReference>
<dbReference type="Pfam" id="PF01022">
    <property type="entry name" value="HTH_5"/>
    <property type="match status" value="1"/>
</dbReference>
<comment type="caution">
    <text evidence="5">The sequence shown here is derived from an EMBL/GenBank/DDBJ whole genome shotgun (WGS) entry which is preliminary data.</text>
</comment>
<keyword evidence="6" id="KW-1185">Reference proteome</keyword>
<dbReference type="PROSITE" id="PS50987">
    <property type="entry name" value="HTH_ARSR_2"/>
    <property type="match status" value="1"/>
</dbReference>
<dbReference type="PANTHER" id="PTHR33154:SF18">
    <property type="entry name" value="ARSENICAL RESISTANCE OPERON REPRESSOR"/>
    <property type="match status" value="1"/>
</dbReference>
<dbReference type="NCBIfam" id="NF033788">
    <property type="entry name" value="HTH_metalloreg"/>
    <property type="match status" value="1"/>
</dbReference>
<dbReference type="CDD" id="cd00090">
    <property type="entry name" value="HTH_ARSR"/>
    <property type="match status" value="1"/>
</dbReference>
<accession>A0ABU0ELB7</accession>
<gene>
    <name evidence="5" type="ORF">J2X26_003960</name>
</gene>
<dbReference type="InterPro" id="IPR001845">
    <property type="entry name" value="HTH_ArsR_DNA-bd_dom"/>
</dbReference>
<dbReference type="Proteomes" id="UP001239626">
    <property type="component" value="Unassembled WGS sequence"/>
</dbReference>
<dbReference type="PRINTS" id="PR00778">
    <property type="entry name" value="HTHARSR"/>
</dbReference>
<dbReference type="RefSeq" id="WP_307494417.1">
    <property type="nucleotide sequence ID" value="NZ_JAUSVB010000006.1"/>
</dbReference>
<dbReference type="InterPro" id="IPR051081">
    <property type="entry name" value="HTH_MetalResp_TranReg"/>
</dbReference>
<dbReference type="SMART" id="SM00418">
    <property type="entry name" value="HTH_ARSR"/>
    <property type="match status" value="1"/>
</dbReference>
<dbReference type="SUPFAM" id="SSF46785">
    <property type="entry name" value="Winged helix' DNA-binding domain"/>
    <property type="match status" value="1"/>
</dbReference>
<sequence>MVASSQIETIRSRSTAEGALTVLQAVADPVRWTVLERLSAGPTCVCHLQEHVTVPANLLSYHLKVLREAGLVAATRRGRWVDYALANDAHDRMGAALPGVSAAV</sequence>
<keyword evidence="3" id="KW-0804">Transcription</keyword>
<protein>
    <submittedName>
        <fullName evidence="5">ArsR family transcriptional regulator</fullName>
    </submittedName>
</protein>
<dbReference type="InterPro" id="IPR036390">
    <property type="entry name" value="WH_DNA-bd_sf"/>
</dbReference>
<evidence type="ECO:0000259" key="4">
    <source>
        <dbReference type="PROSITE" id="PS50987"/>
    </source>
</evidence>
<dbReference type="EMBL" id="JAUSVB010000006">
    <property type="protein sequence ID" value="MDQ0375622.1"/>
    <property type="molecule type" value="Genomic_DNA"/>
</dbReference>
<evidence type="ECO:0000313" key="5">
    <source>
        <dbReference type="EMBL" id="MDQ0375622.1"/>
    </source>
</evidence>
<dbReference type="PANTHER" id="PTHR33154">
    <property type="entry name" value="TRANSCRIPTIONAL REGULATOR, ARSR FAMILY"/>
    <property type="match status" value="1"/>
</dbReference>
<evidence type="ECO:0000256" key="2">
    <source>
        <dbReference type="ARBA" id="ARBA00023125"/>
    </source>
</evidence>
<feature type="domain" description="HTH arsR-type" evidence="4">
    <location>
        <begin position="11"/>
        <end position="104"/>
    </location>
</feature>
<reference evidence="5 6" key="1">
    <citation type="submission" date="2023-07" db="EMBL/GenBank/DDBJ databases">
        <title>Sorghum-associated microbial communities from plants grown in Nebraska, USA.</title>
        <authorList>
            <person name="Schachtman D."/>
        </authorList>
    </citation>
    <scope>NUCLEOTIDE SEQUENCE [LARGE SCALE GENOMIC DNA]</scope>
    <source>
        <strain evidence="5 6">BE332</strain>
    </source>
</reference>